<sequence>MTNTIKGLKKLKITGGIIWLLELIYGKNYLTFKLDHLRTLQHGTVGREVVKMLDSKQYRLIPKFENHDLKHIVLEYEMTMKDEIRMQAYLIGNGNFTFPCLLFFSLGIFYPRIWKDLFKEYQEGKTTKSIHYLTLDNCMESQLKDIKSEYGRIKNNSKLHEIYKKT</sequence>
<comment type="caution">
    <text evidence="2">The sequence shown here is derived from an EMBL/GenBank/DDBJ whole genome shotgun (WGS) entry which is preliminary data.</text>
</comment>
<keyword evidence="1" id="KW-1133">Transmembrane helix</keyword>
<keyword evidence="1" id="KW-0472">Membrane</keyword>
<evidence type="ECO:0000256" key="1">
    <source>
        <dbReference type="SAM" id="Phobius"/>
    </source>
</evidence>
<evidence type="ECO:0000313" key="2">
    <source>
        <dbReference type="EMBL" id="CAD0007340.1"/>
    </source>
</evidence>
<organism evidence="2 3">
    <name type="scientific">Flavobacterium chungangense</name>
    <dbReference type="NCBI Taxonomy" id="554283"/>
    <lineage>
        <taxon>Bacteria</taxon>
        <taxon>Pseudomonadati</taxon>
        <taxon>Bacteroidota</taxon>
        <taxon>Flavobacteriia</taxon>
        <taxon>Flavobacteriales</taxon>
        <taxon>Flavobacteriaceae</taxon>
        <taxon>Flavobacterium</taxon>
    </lineage>
</organism>
<reference evidence="2 3" key="1">
    <citation type="submission" date="2020-06" db="EMBL/GenBank/DDBJ databases">
        <authorList>
            <person name="Criscuolo A."/>
        </authorList>
    </citation>
    <scope>NUCLEOTIDE SEQUENCE [LARGE SCALE GENOMIC DNA]</scope>
    <source>
        <strain evidence="3">CIP 110025</strain>
    </source>
</reference>
<dbReference type="EMBL" id="CAIJDO010000191">
    <property type="protein sequence ID" value="CAD0007340.1"/>
    <property type="molecule type" value="Genomic_DNA"/>
</dbReference>
<evidence type="ECO:0000313" key="3">
    <source>
        <dbReference type="Proteomes" id="UP000556700"/>
    </source>
</evidence>
<dbReference type="RefSeq" id="WP_031457501.1">
    <property type="nucleotide sequence ID" value="NZ_CAIJDO010000191.1"/>
</dbReference>
<dbReference type="Proteomes" id="UP000556700">
    <property type="component" value="Unassembled WGS sequence"/>
</dbReference>
<gene>
    <name evidence="2" type="ORF">FLACHUCJ7_03270</name>
</gene>
<proteinExistence type="predicted"/>
<feature type="transmembrane region" description="Helical" evidence="1">
    <location>
        <begin position="88"/>
        <end position="110"/>
    </location>
</feature>
<dbReference type="AlphaFoldDB" id="A0A6V6Z6D9"/>
<keyword evidence="3" id="KW-1185">Reference proteome</keyword>
<accession>A0A6V6Z6D9</accession>
<keyword evidence="1" id="KW-0812">Transmembrane</keyword>
<name>A0A6V6Z6D9_9FLAO</name>
<protein>
    <submittedName>
        <fullName evidence="2">Uncharacterized protein</fullName>
    </submittedName>
</protein>